<dbReference type="GO" id="GO:0035673">
    <property type="term" value="F:oligopeptide transmembrane transporter activity"/>
    <property type="evidence" value="ECO:0007669"/>
    <property type="project" value="InterPro"/>
</dbReference>
<keyword evidence="12 15" id="KW-0472">Membrane</keyword>
<dbReference type="InterPro" id="IPR001567">
    <property type="entry name" value="Pept_M3A_M3B_dom"/>
</dbReference>
<name>J4UG98_BEAB2</name>
<dbReference type="Gene3D" id="1.10.1370.10">
    <property type="entry name" value="Neurolysin, domain 3"/>
    <property type="match status" value="1"/>
</dbReference>
<dbReference type="SUPFAM" id="SSF55486">
    <property type="entry name" value="Metalloproteases ('zincins'), catalytic domain"/>
    <property type="match status" value="1"/>
</dbReference>
<dbReference type="GO" id="GO:0006508">
    <property type="term" value="P:proteolysis"/>
    <property type="evidence" value="ECO:0007669"/>
    <property type="project" value="UniProtKB-KW"/>
</dbReference>
<evidence type="ECO:0000313" key="17">
    <source>
        <dbReference type="EMBL" id="EJP61797.1"/>
    </source>
</evidence>
<keyword evidence="11 13" id="KW-0482">Metalloprotease</keyword>
<evidence type="ECO:0000313" key="18">
    <source>
        <dbReference type="Proteomes" id="UP000002762"/>
    </source>
</evidence>
<dbReference type="Pfam" id="PF03169">
    <property type="entry name" value="OPT"/>
    <property type="match status" value="1"/>
</dbReference>
<feature type="transmembrane region" description="Helical" evidence="15">
    <location>
        <begin position="758"/>
        <end position="778"/>
    </location>
</feature>
<dbReference type="Gene3D" id="3.40.390.10">
    <property type="entry name" value="Collagenase (Catalytic Domain)"/>
    <property type="match status" value="1"/>
</dbReference>
<dbReference type="Pfam" id="PF01432">
    <property type="entry name" value="Peptidase_M3"/>
    <property type="match status" value="1"/>
</dbReference>
<feature type="transmembrane region" description="Helical" evidence="15">
    <location>
        <begin position="967"/>
        <end position="983"/>
    </location>
</feature>
<evidence type="ECO:0000256" key="2">
    <source>
        <dbReference type="ARBA" id="ARBA00006040"/>
    </source>
</evidence>
<evidence type="ECO:0000256" key="11">
    <source>
        <dbReference type="ARBA" id="ARBA00023049"/>
    </source>
</evidence>
<evidence type="ECO:0000256" key="9">
    <source>
        <dbReference type="ARBA" id="ARBA00022833"/>
    </source>
</evidence>
<keyword evidence="5 13" id="KW-0645">Protease</keyword>
<proteinExistence type="inferred from homology"/>
<dbReference type="NCBIfam" id="TIGR00728">
    <property type="entry name" value="OPT_sfam"/>
    <property type="match status" value="1"/>
</dbReference>
<feature type="transmembrane region" description="Helical" evidence="15">
    <location>
        <begin position="910"/>
        <end position="931"/>
    </location>
</feature>
<feature type="transmembrane region" description="Helical" evidence="15">
    <location>
        <begin position="798"/>
        <end position="816"/>
    </location>
</feature>
<feature type="compositionally biased region" description="Polar residues" evidence="14">
    <location>
        <begin position="1064"/>
        <end position="1076"/>
    </location>
</feature>
<dbReference type="GeneID" id="19892229"/>
<evidence type="ECO:0000259" key="16">
    <source>
        <dbReference type="Pfam" id="PF01432"/>
    </source>
</evidence>
<keyword evidence="7 13" id="KW-0479">Metal-binding</keyword>
<dbReference type="Proteomes" id="UP000002762">
    <property type="component" value="Unassembled WGS sequence"/>
</dbReference>
<dbReference type="RefSeq" id="XP_008602536.1">
    <property type="nucleotide sequence ID" value="XM_008604314.1"/>
</dbReference>
<evidence type="ECO:0000256" key="15">
    <source>
        <dbReference type="SAM" id="Phobius"/>
    </source>
</evidence>
<keyword evidence="10 15" id="KW-1133">Transmembrane helix</keyword>
<dbReference type="GO" id="GO:0004222">
    <property type="term" value="F:metalloendopeptidase activity"/>
    <property type="evidence" value="ECO:0007669"/>
    <property type="project" value="InterPro"/>
</dbReference>
<evidence type="ECO:0000256" key="10">
    <source>
        <dbReference type="ARBA" id="ARBA00022989"/>
    </source>
</evidence>
<evidence type="ECO:0000256" key="7">
    <source>
        <dbReference type="ARBA" id="ARBA00022723"/>
    </source>
</evidence>
<feature type="transmembrane region" description="Helical" evidence="15">
    <location>
        <begin position="1003"/>
        <end position="1025"/>
    </location>
</feature>
<keyword evidence="4" id="KW-0813">Transport</keyword>
<dbReference type="InterPro" id="IPR045090">
    <property type="entry name" value="Pept_M3A_M3B"/>
</dbReference>
<dbReference type="GO" id="GO:0005758">
    <property type="term" value="C:mitochondrial intermembrane space"/>
    <property type="evidence" value="ECO:0007669"/>
    <property type="project" value="TreeGrafter"/>
</dbReference>
<dbReference type="CDD" id="cd06455">
    <property type="entry name" value="M3A_TOP"/>
    <property type="match status" value="1"/>
</dbReference>
<feature type="transmembrane region" description="Helical" evidence="15">
    <location>
        <begin position="943"/>
        <end position="960"/>
    </location>
</feature>
<dbReference type="GO" id="GO:0016020">
    <property type="term" value="C:membrane"/>
    <property type="evidence" value="ECO:0007669"/>
    <property type="project" value="UniProtKB-SubCell"/>
</dbReference>
<evidence type="ECO:0000256" key="1">
    <source>
        <dbReference type="ARBA" id="ARBA00004141"/>
    </source>
</evidence>
<evidence type="ECO:0000256" key="13">
    <source>
        <dbReference type="RuleBase" id="RU003435"/>
    </source>
</evidence>
<dbReference type="InterPro" id="IPR024079">
    <property type="entry name" value="MetalloPept_cat_dom_sf"/>
</dbReference>
<accession>J4UG98</accession>
<dbReference type="PANTHER" id="PTHR11804:SF84">
    <property type="entry name" value="SACCHAROLYSIN"/>
    <property type="match status" value="1"/>
</dbReference>
<comment type="subcellular location">
    <subcellularLocation>
        <location evidence="1">Membrane</location>
        <topology evidence="1">Multi-pass membrane protein</topology>
    </subcellularLocation>
</comment>
<feature type="compositionally biased region" description="Basic and acidic residues" evidence="14">
    <location>
        <begin position="881"/>
        <end position="899"/>
    </location>
</feature>
<dbReference type="InterPro" id="IPR024077">
    <property type="entry name" value="Neurolysin/TOP_dom2"/>
</dbReference>
<evidence type="ECO:0000256" key="3">
    <source>
        <dbReference type="ARBA" id="ARBA00008807"/>
    </source>
</evidence>
<feature type="transmembrane region" description="Helical" evidence="15">
    <location>
        <begin position="697"/>
        <end position="715"/>
    </location>
</feature>
<dbReference type="OrthoDB" id="534666at2759"/>
<keyword evidence="8 13" id="KW-0378">Hydrolase</keyword>
<evidence type="ECO:0000256" key="12">
    <source>
        <dbReference type="ARBA" id="ARBA00023136"/>
    </source>
</evidence>
<dbReference type="HOGENOM" id="CLU_286818_0_0_1"/>
<dbReference type="InterPro" id="IPR024080">
    <property type="entry name" value="Neurolysin/TOP_N"/>
</dbReference>
<feature type="region of interest" description="Disordered" evidence="14">
    <location>
        <begin position="1048"/>
        <end position="1076"/>
    </location>
</feature>
<comment type="cofactor">
    <cofactor evidence="13">
        <name>Zn(2+)</name>
        <dbReference type="ChEBI" id="CHEBI:29105"/>
    </cofactor>
    <text evidence="13">Binds 1 zinc ion.</text>
</comment>
<feature type="region of interest" description="Disordered" evidence="14">
    <location>
        <begin position="872"/>
        <end position="899"/>
    </location>
</feature>
<dbReference type="Gene3D" id="1.20.1050.40">
    <property type="entry name" value="Endopeptidase. Chain P, domain 1"/>
    <property type="match status" value="1"/>
</dbReference>
<feature type="transmembrane region" description="Helical" evidence="15">
    <location>
        <begin position="596"/>
        <end position="616"/>
    </location>
</feature>
<comment type="similarity">
    <text evidence="3">Belongs to the oligopeptide OPT transporter family.</text>
</comment>
<dbReference type="GO" id="GO:0046872">
    <property type="term" value="F:metal ion binding"/>
    <property type="evidence" value="ECO:0007669"/>
    <property type="project" value="UniProtKB-UniRule"/>
</dbReference>
<comment type="similarity">
    <text evidence="2 13">Belongs to the peptidase M3 family.</text>
</comment>
<dbReference type="EMBL" id="JH725197">
    <property type="protein sequence ID" value="EJP61797.1"/>
    <property type="molecule type" value="Genomic_DNA"/>
</dbReference>
<gene>
    <name evidence="17" type="ORF">BBA_09217</name>
</gene>
<dbReference type="PANTHER" id="PTHR11804">
    <property type="entry name" value="PROTEASE M3 THIMET OLIGOPEPTIDASE-RELATED"/>
    <property type="match status" value="1"/>
</dbReference>
<feature type="domain" description="Peptidase M3A/M3B catalytic" evidence="16">
    <location>
        <begin position="209"/>
        <end position="621"/>
    </location>
</feature>
<reference evidence="17 18" key="1">
    <citation type="journal article" date="2012" name="Sci. Rep.">
        <title>Genomic perspectives on the evolution of fungal entomopathogenicity in Beauveria bassiana.</title>
        <authorList>
            <person name="Xiao G."/>
            <person name="Ying S.H."/>
            <person name="Zheng P."/>
            <person name="Wang Z.L."/>
            <person name="Zhang S."/>
            <person name="Xie X.Q."/>
            <person name="Shang Y."/>
            <person name="St Leger R.J."/>
            <person name="Zhao G.P."/>
            <person name="Wang C."/>
            <person name="Feng M.G."/>
        </authorList>
    </citation>
    <scope>NUCLEOTIDE SEQUENCE [LARGE SCALE GENOMIC DNA]</scope>
    <source>
        <strain evidence="17 18">ARSEF 2860</strain>
    </source>
</reference>
<protein>
    <submittedName>
        <fullName evidence="17">Metallopeptidase MepB</fullName>
    </submittedName>
</protein>
<dbReference type="GO" id="GO:0006518">
    <property type="term" value="P:peptide metabolic process"/>
    <property type="evidence" value="ECO:0007669"/>
    <property type="project" value="TreeGrafter"/>
</dbReference>
<dbReference type="InParanoid" id="J4UG98"/>
<evidence type="ECO:0000256" key="14">
    <source>
        <dbReference type="SAM" id="MobiDB-lite"/>
    </source>
</evidence>
<organism evidence="17 18">
    <name type="scientific">Beauveria bassiana (strain ARSEF 2860)</name>
    <name type="common">White muscardine disease fungus</name>
    <name type="synonym">Tritirachium shiotae</name>
    <dbReference type="NCBI Taxonomy" id="655819"/>
    <lineage>
        <taxon>Eukaryota</taxon>
        <taxon>Fungi</taxon>
        <taxon>Dikarya</taxon>
        <taxon>Ascomycota</taxon>
        <taxon>Pezizomycotina</taxon>
        <taxon>Sordariomycetes</taxon>
        <taxon>Hypocreomycetidae</taxon>
        <taxon>Hypocreales</taxon>
        <taxon>Cordycipitaceae</taxon>
        <taxon>Beauveria</taxon>
    </lineage>
</organism>
<dbReference type="AlphaFoldDB" id="J4UG98"/>
<evidence type="ECO:0000256" key="5">
    <source>
        <dbReference type="ARBA" id="ARBA00022670"/>
    </source>
</evidence>
<evidence type="ECO:0000256" key="8">
    <source>
        <dbReference type="ARBA" id="ARBA00022801"/>
    </source>
</evidence>
<evidence type="ECO:0000256" key="4">
    <source>
        <dbReference type="ARBA" id="ARBA00022448"/>
    </source>
</evidence>
<keyword evidence="18" id="KW-1185">Reference proteome</keyword>
<keyword evidence="9 13" id="KW-0862">Zinc</keyword>
<evidence type="ECO:0000256" key="6">
    <source>
        <dbReference type="ARBA" id="ARBA00022692"/>
    </source>
</evidence>
<keyword evidence="6 15" id="KW-0812">Transmembrane</keyword>
<dbReference type="InterPro" id="IPR004813">
    <property type="entry name" value="OPT"/>
</dbReference>
<sequence length="1076" mass="120738">MAAPPNFDWSAPAILAEVDAILAQTTRVWNLVGEIPLENVTFENTILPIAQDENEHLRRYYVVGWFASVTSNDEIRAASNEARKKVLAFRKSLWGREDIAEAVLEIWSDQQKGSRLGAENMIYLNVLRQKFVDSGLALKDRKSVSRLADLEREIKESGSEYMKALDGKQGLWMTLDELQGVPESAVLRWEADQDKRFVPLKAATFELLLDHADREETRKKFEIAFDNRAKDTNPALLHRILVLRDEQARLLGYKHYADWLAVTRMMCPDRAVAFLEDAAKVLSGPVKSRLDAFIGIKGSQPRENGSPTSQLDKIYTWDSYYYERLCRQQEYAVDEAAIQQYFPFDQVLDRVLQIQGAAFGFKFEKVNAQNSRDVWHEDVEMYKVWKEEGQKEFAGHFYVDAYARDFKFGHRAHLADDGSRVYPNSIYLANYAKPSSPGESVLLTFRDVVSCFHEIGHSFHNFSKTTKFWVLATVARDFVETPSILLEHFFWHMAVIRFLSGRRTADGEEEKLPDRIIEQLISSRFAGDIMAKSRLVRDGLADLRMHMPENHEEVVDMDPVRYYNCMRREICQLAGPEDAGMDQDSSKAISRFRYPILYAASYYAYFLAGAISYDLFETKFRPLMPATDAVTLEQLINAELKKESRGCNSCNSCNYFNLNIFATAAISSTFSPAPTMEASRQPIQDNDSHTATLTPRAVACGILLGIVVCLANMYFGLQAGMVSPMPMQSALLGFAIFQSIRSRLSKALTPAETTLIEVIAGSLGLAPFTLGLTSFIPALEFLTNPEENGPFKFTNGQLLLWAMATCGLGIIAAVPFRRLLILRESLPYPSATATGALIGILFKRPAIIARAKQTQMRPCASRVSHISTVYGERDEADPGGDTERLLGENSRHGEDQGLGRDANRPALRMLLYALAASLSFGFIAYFLPILHRVPIFGLNAASHWMWAFDLSPAYIGYGIVIGPSINAYVLIGAVVGWGILSPVAKHRGWAPGQMTDFENGPRGWILCVGLGFILGDTIVAVGWICSKSFICYARRWVSNIVQRKQLSSSRDQRDGTETPLLRESNINAPTGYSRSR</sequence>